<evidence type="ECO:0000259" key="1">
    <source>
        <dbReference type="Pfam" id="PF12770"/>
    </source>
</evidence>
<evidence type="ECO:0000313" key="2">
    <source>
        <dbReference type="EMBL" id="MBM9507819.1"/>
    </source>
</evidence>
<protein>
    <submittedName>
        <fullName evidence="2">CHAT domain-containing protein</fullName>
    </submittedName>
</protein>
<keyword evidence="3" id="KW-1185">Reference proteome</keyword>
<evidence type="ECO:0000313" key="3">
    <source>
        <dbReference type="Proteomes" id="UP000749040"/>
    </source>
</evidence>
<name>A0ABS2TWV6_9ACTN</name>
<dbReference type="SUPFAM" id="SSF48452">
    <property type="entry name" value="TPR-like"/>
    <property type="match status" value="3"/>
</dbReference>
<dbReference type="Proteomes" id="UP000749040">
    <property type="component" value="Unassembled WGS sequence"/>
</dbReference>
<dbReference type="SMART" id="SM00028">
    <property type="entry name" value="TPR"/>
    <property type="match status" value="4"/>
</dbReference>
<dbReference type="PANTHER" id="PTHR10098:SF108">
    <property type="entry name" value="TETRATRICOPEPTIDE REPEAT PROTEIN 28"/>
    <property type="match status" value="1"/>
</dbReference>
<comment type="caution">
    <text evidence="2">The sequence shown here is derived from an EMBL/GenBank/DDBJ whole genome shotgun (WGS) entry which is preliminary data.</text>
</comment>
<sequence>MTAGLAGQWEEARAALTASLDLYTAEGMHHRTPKVLDSLVTACMFAGRLDEALRHAETLRGWAERSTDAIDRATYVAKHGEVLTQIGRYPEAAEALRQALLALEDVVVREGQELRWSLLSDLGSALAYAGWFGEAERVQGQAYRLADDLGSRTRMAQSASQLLLAINGVGHRERALEWAEIALGCLDPGEDDAVVAEVQGNRALALSFAGDHDAAAEAMARAVAAAGDTPLLWFQAQQVLMETIRRAGRFEESAAIADALLARLPEDQARPRALVLNHRALLRLQQGRPAAAVADLEAGLVLKQQVSDHRGLATGHLNLARAHLGVGDVAAARRHAEQGEHLWEPLRRAGGDESGALGLFEQHSAAIFQTKQELALAAGDPAGALAAAEQGRSGPLSERIRAARPARASVPGTAPDPDRIRRLAARTGATLLIYATHFDLIGAGLGGAAPEPETLHMWVVLPDGRLHHTVAPDVEDEPVGGPEPRDAAEAIRLLGQLAGDERMLATWSRVLLEPVAEFLPRGPGARLVVVPQRALWAIPFGALPMADGEPLISHCAVTLVPSLHALELLTEEDVWAAGPPGARPAEVVVVGGVDSAVAASIDGRFQPLPTVAGPTAEAVAAFYGTPAMTGTVTVPAVLDRLGTADLLHFSCHALVDTRLRLDQPPGAIALTPGPDAGDHGQLTTPVIAASPTRARLAVLGCCATGQGLITMDGVLGPVRAFLAAGVSTVVGTLWEVPDAPTGEVMLRFHAELRATGDPAEALRRAVLRAREDYVLPEIWAAFTLLGAPGPVRTAV</sequence>
<organism evidence="2 3">
    <name type="scientific">Actinacidiphila acididurans</name>
    <dbReference type="NCBI Taxonomy" id="2784346"/>
    <lineage>
        <taxon>Bacteria</taxon>
        <taxon>Bacillati</taxon>
        <taxon>Actinomycetota</taxon>
        <taxon>Actinomycetes</taxon>
        <taxon>Kitasatosporales</taxon>
        <taxon>Streptomycetaceae</taxon>
        <taxon>Actinacidiphila</taxon>
    </lineage>
</organism>
<gene>
    <name evidence="2" type="ORF">ITX44_25370</name>
</gene>
<dbReference type="InterPro" id="IPR024983">
    <property type="entry name" value="CHAT_dom"/>
</dbReference>
<dbReference type="RefSeq" id="WP_205359676.1">
    <property type="nucleotide sequence ID" value="NZ_JADKYB010000014.1"/>
</dbReference>
<accession>A0ABS2TWV6</accession>
<dbReference type="Pfam" id="PF12770">
    <property type="entry name" value="CHAT"/>
    <property type="match status" value="1"/>
</dbReference>
<dbReference type="InterPro" id="IPR019734">
    <property type="entry name" value="TPR_rpt"/>
</dbReference>
<proteinExistence type="predicted"/>
<dbReference type="InterPro" id="IPR011990">
    <property type="entry name" value="TPR-like_helical_dom_sf"/>
</dbReference>
<reference evidence="2 3" key="1">
    <citation type="submission" date="2021-01" db="EMBL/GenBank/DDBJ databases">
        <title>Streptomyces acididurans sp. nov., isolated from a peat swamp forest soil.</title>
        <authorList>
            <person name="Chantavorakit T."/>
            <person name="Duangmal K."/>
        </authorList>
    </citation>
    <scope>NUCLEOTIDE SEQUENCE [LARGE SCALE GENOMIC DNA]</scope>
    <source>
        <strain evidence="2 3">KK5PA1</strain>
    </source>
</reference>
<feature type="domain" description="CHAT" evidence="1">
    <location>
        <begin position="507"/>
        <end position="786"/>
    </location>
</feature>
<dbReference type="Gene3D" id="1.25.40.10">
    <property type="entry name" value="Tetratricopeptide repeat domain"/>
    <property type="match status" value="2"/>
</dbReference>
<dbReference type="PANTHER" id="PTHR10098">
    <property type="entry name" value="RAPSYN-RELATED"/>
    <property type="match status" value="1"/>
</dbReference>
<dbReference type="EMBL" id="JADKYB010000014">
    <property type="protein sequence ID" value="MBM9507819.1"/>
    <property type="molecule type" value="Genomic_DNA"/>
</dbReference>